<protein>
    <submittedName>
        <fullName evidence="2">Uncharacterized protein</fullName>
    </submittedName>
</protein>
<feature type="compositionally biased region" description="Basic and acidic residues" evidence="1">
    <location>
        <begin position="13"/>
        <end position="24"/>
    </location>
</feature>
<keyword evidence="3" id="KW-1185">Reference proteome</keyword>
<accession>A0A8X6Q8I4</accession>
<sequence>MKRSNSCGPRSVSFHEKRTRDTPDKTGASEVTMGNEPFSGSQQLACKSFPPKSWCPVTLKEKSPRTLEKKSIAAVGQPLIMSTLKMDWFTSTSNSADEYSGYKSVSEMVEILSKGRNFEKYFKICREQTLHIFIIQVQ</sequence>
<dbReference type="EMBL" id="BMAW01028154">
    <property type="protein sequence ID" value="GFU05992.1"/>
    <property type="molecule type" value="Genomic_DNA"/>
</dbReference>
<proteinExistence type="predicted"/>
<evidence type="ECO:0000313" key="2">
    <source>
        <dbReference type="EMBL" id="GFU05992.1"/>
    </source>
</evidence>
<name>A0A8X6Q8I4_NEPPI</name>
<evidence type="ECO:0000256" key="1">
    <source>
        <dbReference type="SAM" id="MobiDB-lite"/>
    </source>
</evidence>
<feature type="region of interest" description="Disordered" evidence="1">
    <location>
        <begin position="1"/>
        <end position="36"/>
    </location>
</feature>
<gene>
    <name evidence="2" type="ORF">NPIL_164351</name>
</gene>
<dbReference type="AlphaFoldDB" id="A0A8X6Q8I4"/>
<organism evidence="2 3">
    <name type="scientific">Nephila pilipes</name>
    <name type="common">Giant wood spider</name>
    <name type="synonym">Nephila maculata</name>
    <dbReference type="NCBI Taxonomy" id="299642"/>
    <lineage>
        <taxon>Eukaryota</taxon>
        <taxon>Metazoa</taxon>
        <taxon>Ecdysozoa</taxon>
        <taxon>Arthropoda</taxon>
        <taxon>Chelicerata</taxon>
        <taxon>Arachnida</taxon>
        <taxon>Araneae</taxon>
        <taxon>Araneomorphae</taxon>
        <taxon>Entelegynae</taxon>
        <taxon>Araneoidea</taxon>
        <taxon>Nephilidae</taxon>
        <taxon>Nephila</taxon>
    </lineage>
</organism>
<evidence type="ECO:0000313" key="3">
    <source>
        <dbReference type="Proteomes" id="UP000887013"/>
    </source>
</evidence>
<dbReference type="Proteomes" id="UP000887013">
    <property type="component" value="Unassembled WGS sequence"/>
</dbReference>
<reference evidence="2" key="1">
    <citation type="submission" date="2020-08" db="EMBL/GenBank/DDBJ databases">
        <title>Multicomponent nature underlies the extraordinary mechanical properties of spider dragline silk.</title>
        <authorList>
            <person name="Kono N."/>
            <person name="Nakamura H."/>
            <person name="Mori M."/>
            <person name="Yoshida Y."/>
            <person name="Ohtoshi R."/>
            <person name="Malay A.D."/>
            <person name="Moran D.A.P."/>
            <person name="Tomita M."/>
            <person name="Numata K."/>
            <person name="Arakawa K."/>
        </authorList>
    </citation>
    <scope>NUCLEOTIDE SEQUENCE</scope>
</reference>
<comment type="caution">
    <text evidence="2">The sequence shown here is derived from an EMBL/GenBank/DDBJ whole genome shotgun (WGS) entry which is preliminary data.</text>
</comment>